<proteinExistence type="predicted"/>
<dbReference type="Pfam" id="PF02653">
    <property type="entry name" value="BPD_transp_2"/>
    <property type="match status" value="1"/>
</dbReference>
<feature type="transmembrane region" description="Helical" evidence="8">
    <location>
        <begin position="92"/>
        <end position="114"/>
    </location>
</feature>
<keyword evidence="7 8" id="KW-0472">Membrane</keyword>
<dbReference type="PANTHER" id="PTHR32196">
    <property type="entry name" value="ABC TRANSPORTER PERMEASE PROTEIN YPHD-RELATED-RELATED"/>
    <property type="match status" value="1"/>
</dbReference>
<dbReference type="PANTHER" id="PTHR32196:SF21">
    <property type="entry name" value="ABC TRANSPORTER PERMEASE PROTEIN YPHD-RELATED"/>
    <property type="match status" value="1"/>
</dbReference>
<dbReference type="EMBL" id="JBHRSP010000003">
    <property type="protein sequence ID" value="MFC3072005.1"/>
    <property type="molecule type" value="Genomic_DNA"/>
</dbReference>
<dbReference type="RefSeq" id="WP_257315887.1">
    <property type="nucleotide sequence ID" value="NZ_JANFDG010000015.1"/>
</dbReference>
<keyword evidence="3" id="KW-1003">Cell membrane</keyword>
<evidence type="ECO:0000256" key="3">
    <source>
        <dbReference type="ARBA" id="ARBA00022475"/>
    </source>
</evidence>
<keyword evidence="5 8" id="KW-0812">Transmembrane</keyword>
<feature type="transmembrane region" description="Helical" evidence="8">
    <location>
        <begin position="293"/>
        <end position="312"/>
    </location>
</feature>
<feature type="transmembrane region" description="Helical" evidence="8">
    <location>
        <begin position="33"/>
        <end position="52"/>
    </location>
</feature>
<organism evidence="9 10">
    <name type="scientific">Shinella pollutisoli</name>
    <dbReference type="NCBI Taxonomy" id="2250594"/>
    <lineage>
        <taxon>Bacteria</taxon>
        <taxon>Pseudomonadati</taxon>
        <taxon>Pseudomonadota</taxon>
        <taxon>Alphaproteobacteria</taxon>
        <taxon>Hyphomicrobiales</taxon>
        <taxon>Rhizobiaceae</taxon>
        <taxon>Shinella</taxon>
    </lineage>
</organism>
<dbReference type="CDD" id="cd06579">
    <property type="entry name" value="TM_PBP1_transp_AraH_like"/>
    <property type="match status" value="1"/>
</dbReference>
<feature type="transmembrane region" description="Helical" evidence="8">
    <location>
        <begin position="267"/>
        <end position="287"/>
    </location>
</feature>
<dbReference type="Proteomes" id="UP001595377">
    <property type="component" value="Unassembled WGS sequence"/>
</dbReference>
<comment type="caution">
    <text evidence="9">The sequence shown here is derived from an EMBL/GenBank/DDBJ whole genome shotgun (WGS) entry which is preliminary data.</text>
</comment>
<accession>A0ABV7DCJ1</accession>
<feature type="transmembrane region" description="Helical" evidence="8">
    <location>
        <begin position="10"/>
        <end position="27"/>
    </location>
</feature>
<keyword evidence="4" id="KW-0997">Cell inner membrane</keyword>
<evidence type="ECO:0000256" key="8">
    <source>
        <dbReference type="SAM" id="Phobius"/>
    </source>
</evidence>
<name>A0ABV7DCJ1_9HYPH</name>
<feature type="transmembrane region" description="Helical" evidence="8">
    <location>
        <begin position="242"/>
        <end position="260"/>
    </location>
</feature>
<evidence type="ECO:0000256" key="2">
    <source>
        <dbReference type="ARBA" id="ARBA00022448"/>
    </source>
</evidence>
<gene>
    <name evidence="9" type="ORF">ACFOHH_02685</name>
</gene>
<feature type="transmembrane region" description="Helical" evidence="8">
    <location>
        <begin position="161"/>
        <end position="184"/>
    </location>
</feature>
<evidence type="ECO:0000313" key="9">
    <source>
        <dbReference type="EMBL" id="MFC3072005.1"/>
    </source>
</evidence>
<protein>
    <submittedName>
        <fullName evidence="9">ABC transporter permease</fullName>
    </submittedName>
</protein>
<keyword evidence="10" id="KW-1185">Reference proteome</keyword>
<evidence type="ECO:0000256" key="6">
    <source>
        <dbReference type="ARBA" id="ARBA00022989"/>
    </source>
</evidence>
<keyword evidence="6 8" id="KW-1133">Transmembrane helix</keyword>
<feature type="transmembrane region" description="Helical" evidence="8">
    <location>
        <begin position="208"/>
        <end position="236"/>
    </location>
</feature>
<reference evidence="10" key="1">
    <citation type="journal article" date="2019" name="Int. J. Syst. Evol. Microbiol.">
        <title>The Global Catalogue of Microorganisms (GCM) 10K type strain sequencing project: providing services to taxonomists for standard genome sequencing and annotation.</title>
        <authorList>
            <consortium name="The Broad Institute Genomics Platform"/>
            <consortium name="The Broad Institute Genome Sequencing Center for Infectious Disease"/>
            <person name="Wu L."/>
            <person name="Ma J."/>
        </authorList>
    </citation>
    <scope>NUCLEOTIDE SEQUENCE [LARGE SCALE GENOMIC DNA]</scope>
    <source>
        <strain evidence="10">KCTC 52677</strain>
    </source>
</reference>
<sequence length="313" mass="31718">MLDSITERRWILPLAGVLLLWAALVMLTERFSIYSLTGVATSASFLIFPALGQMLVITTGRGNIDLSIPSTVTLSAYVCVVVSGGTNAGLPAALAAVLCTALATGLVNAGLVVLLRIPAMIATLATGYILASLTLMVNAMVTRMGTPPLLAWVATGRIGGFPLIFFVAVAVTAATGLLLGYTAYGRKLLALGQSAEAARLTGIRTGRIVASTFVVSAILSAATGMLLSGYAAGAFLEMGTPYLLQSVGAVVLGGTLIAGGSATAMGTLYGGILLVMIVTTLQIAGLPHGIQDILQGVVIIAVLSVAGAGGRLR</sequence>
<feature type="transmembrane region" description="Helical" evidence="8">
    <location>
        <begin position="121"/>
        <end position="141"/>
    </location>
</feature>
<keyword evidence="2" id="KW-0813">Transport</keyword>
<evidence type="ECO:0000256" key="4">
    <source>
        <dbReference type="ARBA" id="ARBA00022519"/>
    </source>
</evidence>
<evidence type="ECO:0000256" key="7">
    <source>
        <dbReference type="ARBA" id="ARBA00023136"/>
    </source>
</evidence>
<dbReference type="InterPro" id="IPR001851">
    <property type="entry name" value="ABC_transp_permease"/>
</dbReference>
<evidence type="ECO:0000256" key="1">
    <source>
        <dbReference type="ARBA" id="ARBA00004651"/>
    </source>
</evidence>
<evidence type="ECO:0000313" key="10">
    <source>
        <dbReference type="Proteomes" id="UP001595377"/>
    </source>
</evidence>
<comment type="subcellular location">
    <subcellularLocation>
        <location evidence="1">Cell membrane</location>
        <topology evidence="1">Multi-pass membrane protein</topology>
    </subcellularLocation>
</comment>
<evidence type="ECO:0000256" key="5">
    <source>
        <dbReference type="ARBA" id="ARBA00022692"/>
    </source>
</evidence>